<evidence type="ECO:0000313" key="2">
    <source>
        <dbReference type="Proteomes" id="UP000053144"/>
    </source>
</evidence>
<dbReference type="Gramene" id="KOM37608">
    <property type="protein sequence ID" value="KOM37608"/>
    <property type="gene ID" value="LR48_Vigan03g099000"/>
</dbReference>
<dbReference type="AlphaFoldDB" id="A0A0L9U454"/>
<proteinExistence type="predicted"/>
<sequence length="173" mass="19447">MSYLGLGVSLGTVPVYHGTNLKDLDRKVRITEMVLRGVAHWAVVNGENEDERLSRKETEGDRGRWGQGGRRVLKLRQVYRIVSSNKHGKQAWCDSRNWRLEPQKGRPSARQGLLALRAPEKGQSSERQCNPVLKAPEMMLSVVAFLLSDAFLALPEFQLLTTSTLLPNHLNSC</sequence>
<organism evidence="1 2">
    <name type="scientific">Phaseolus angularis</name>
    <name type="common">Azuki bean</name>
    <name type="synonym">Vigna angularis</name>
    <dbReference type="NCBI Taxonomy" id="3914"/>
    <lineage>
        <taxon>Eukaryota</taxon>
        <taxon>Viridiplantae</taxon>
        <taxon>Streptophyta</taxon>
        <taxon>Embryophyta</taxon>
        <taxon>Tracheophyta</taxon>
        <taxon>Spermatophyta</taxon>
        <taxon>Magnoliopsida</taxon>
        <taxon>eudicotyledons</taxon>
        <taxon>Gunneridae</taxon>
        <taxon>Pentapetalae</taxon>
        <taxon>rosids</taxon>
        <taxon>fabids</taxon>
        <taxon>Fabales</taxon>
        <taxon>Fabaceae</taxon>
        <taxon>Papilionoideae</taxon>
        <taxon>50 kb inversion clade</taxon>
        <taxon>NPAAA clade</taxon>
        <taxon>indigoferoid/millettioid clade</taxon>
        <taxon>Phaseoleae</taxon>
        <taxon>Vigna</taxon>
    </lineage>
</organism>
<dbReference type="Proteomes" id="UP000053144">
    <property type="component" value="Chromosome 3"/>
</dbReference>
<accession>A0A0L9U454</accession>
<reference evidence="2" key="1">
    <citation type="journal article" date="2015" name="Proc. Natl. Acad. Sci. U.S.A.">
        <title>Genome sequencing of adzuki bean (Vigna angularis) provides insight into high starch and low fat accumulation and domestication.</title>
        <authorList>
            <person name="Yang K."/>
            <person name="Tian Z."/>
            <person name="Chen C."/>
            <person name="Luo L."/>
            <person name="Zhao B."/>
            <person name="Wang Z."/>
            <person name="Yu L."/>
            <person name="Li Y."/>
            <person name="Sun Y."/>
            <person name="Li W."/>
            <person name="Chen Y."/>
            <person name="Li Y."/>
            <person name="Zhang Y."/>
            <person name="Ai D."/>
            <person name="Zhao J."/>
            <person name="Shang C."/>
            <person name="Ma Y."/>
            <person name="Wu B."/>
            <person name="Wang M."/>
            <person name="Gao L."/>
            <person name="Sun D."/>
            <person name="Zhang P."/>
            <person name="Guo F."/>
            <person name="Wang W."/>
            <person name="Li Y."/>
            <person name="Wang J."/>
            <person name="Varshney R.K."/>
            <person name="Wang J."/>
            <person name="Ling H.Q."/>
            <person name="Wan P."/>
        </authorList>
    </citation>
    <scope>NUCLEOTIDE SEQUENCE</scope>
    <source>
        <strain evidence="2">cv. Jingnong 6</strain>
    </source>
</reference>
<dbReference type="EMBL" id="CM003373">
    <property type="protein sequence ID" value="KOM37608.1"/>
    <property type="molecule type" value="Genomic_DNA"/>
</dbReference>
<name>A0A0L9U454_PHAAN</name>
<gene>
    <name evidence="1" type="ORF">LR48_Vigan03g099000</name>
</gene>
<protein>
    <submittedName>
        <fullName evidence="1">Uncharacterized protein</fullName>
    </submittedName>
</protein>
<evidence type="ECO:0000313" key="1">
    <source>
        <dbReference type="EMBL" id="KOM37608.1"/>
    </source>
</evidence>